<accession>A0ABY4AUJ2</accession>
<dbReference type="GO" id="GO:0004519">
    <property type="term" value="F:endonuclease activity"/>
    <property type="evidence" value="ECO:0007669"/>
    <property type="project" value="UniProtKB-KW"/>
</dbReference>
<organism evidence="2 3">
    <name type="scientific">Agromyces soli</name>
    <dbReference type="NCBI Taxonomy" id="659012"/>
    <lineage>
        <taxon>Bacteria</taxon>
        <taxon>Bacillati</taxon>
        <taxon>Actinomycetota</taxon>
        <taxon>Actinomycetes</taxon>
        <taxon>Micrococcales</taxon>
        <taxon>Microbacteriaceae</taxon>
        <taxon>Agromyces</taxon>
    </lineage>
</organism>
<reference evidence="2 3" key="1">
    <citation type="submission" date="2022-03" db="EMBL/GenBank/DDBJ databases">
        <title>Agromyces sp. isolated from the gut of P. brevitarsis seulensis larvae.</title>
        <authorList>
            <person name="Won M."/>
            <person name="Kwon S.-W."/>
        </authorList>
    </citation>
    <scope>NUCLEOTIDE SEQUENCE [LARGE SCALE GENOMIC DNA]</scope>
    <source>
        <strain evidence="2 3">KACC 16215</strain>
    </source>
</reference>
<dbReference type="RefSeq" id="WP_243568917.1">
    <property type="nucleotide sequence ID" value="NZ_BAAARD010000006.1"/>
</dbReference>
<evidence type="ECO:0000313" key="3">
    <source>
        <dbReference type="Proteomes" id="UP000831304"/>
    </source>
</evidence>
<dbReference type="SUPFAM" id="SSF52980">
    <property type="entry name" value="Restriction endonuclease-like"/>
    <property type="match status" value="1"/>
</dbReference>
<dbReference type="EMBL" id="CP094533">
    <property type="protein sequence ID" value="UOE26077.1"/>
    <property type="molecule type" value="Genomic_DNA"/>
</dbReference>
<name>A0ABY4AUJ2_9MICO</name>
<evidence type="ECO:0000313" key="2">
    <source>
        <dbReference type="EMBL" id="UOE26077.1"/>
    </source>
</evidence>
<dbReference type="InterPro" id="IPR011335">
    <property type="entry name" value="Restrct_endonuc-II-like"/>
</dbReference>
<feature type="domain" description="DUF559" evidence="1">
    <location>
        <begin position="232"/>
        <end position="291"/>
    </location>
</feature>
<proteinExistence type="predicted"/>
<gene>
    <name evidence="2" type="ORF">MTP13_17475</name>
</gene>
<keyword evidence="3" id="KW-1185">Reference proteome</keyword>
<dbReference type="Pfam" id="PF04480">
    <property type="entry name" value="DUF559"/>
    <property type="match status" value="1"/>
</dbReference>
<keyword evidence="2" id="KW-0378">Hydrolase</keyword>
<keyword evidence="2" id="KW-0540">Nuclease</keyword>
<dbReference type="PROSITE" id="PS51257">
    <property type="entry name" value="PROKAR_LIPOPROTEIN"/>
    <property type="match status" value="1"/>
</dbReference>
<evidence type="ECO:0000259" key="1">
    <source>
        <dbReference type="Pfam" id="PF04480"/>
    </source>
</evidence>
<dbReference type="Gene3D" id="3.40.960.10">
    <property type="entry name" value="VSR Endonuclease"/>
    <property type="match status" value="1"/>
</dbReference>
<dbReference type="Proteomes" id="UP000831304">
    <property type="component" value="Chromosome"/>
</dbReference>
<sequence>MERRLVTALTALGGIACRAELLDRGFRDVQLAAAVRGGAVLRIRRGYFAIPAAPLDARVAVRLGGRVGCLSALRSYGLWGGFRDDATHITLPRNASRLRWRSDETSGMRADRYPARPCLVHWRDGPVLRRSPRASSWRVELREALSDAAGCAPRADVRAAFESAVAAGALPLPAAQTLLDAIWSRERAPMTLLAGSGSGAESHLVEILLALRVAFVQQVEFAGVARVDALVERCLVIEVDGYRFHAAEPQFEADRRRDARLLALGYPVLRLPARTVVEQPELATRLIVEALTTVRRARLPRRR</sequence>
<keyword evidence="2" id="KW-0255">Endonuclease</keyword>
<dbReference type="InterPro" id="IPR007569">
    <property type="entry name" value="DUF559"/>
</dbReference>
<protein>
    <submittedName>
        <fullName evidence="2">Endonuclease domain-containing protein</fullName>
    </submittedName>
</protein>